<dbReference type="EMBL" id="JAPFFF010000010">
    <property type="protein sequence ID" value="KAK8881377.1"/>
    <property type="molecule type" value="Genomic_DNA"/>
</dbReference>
<evidence type="ECO:0000259" key="2">
    <source>
        <dbReference type="Pfam" id="PF12146"/>
    </source>
</evidence>
<dbReference type="PANTHER" id="PTHR43358:SF4">
    <property type="entry name" value="ALPHA_BETA HYDROLASE FOLD-1 DOMAIN-CONTAINING PROTEIN"/>
    <property type="match status" value="1"/>
</dbReference>
<gene>
    <name evidence="3" type="ORF">M9Y10_004113</name>
</gene>
<dbReference type="InterPro" id="IPR022742">
    <property type="entry name" value="Hydrolase_4"/>
</dbReference>
<feature type="compositionally biased region" description="Acidic residues" evidence="1">
    <location>
        <begin position="285"/>
        <end position="308"/>
    </location>
</feature>
<dbReference type="Gene3D" id="3.40.50.1820">
    <property type="entry name" value="alpha/beta hydrolase"/>
    <property type="match status" value="1"/>
</dbReference>
<dbReference type="InterPro" id="IPR029058">
    <property type="entry name" value="AB_hydrolase_fold"/>
</dbReference>
<feature type="region of interest" description="Disordered" evidence="1">
    <location>
        <begin position="284"/>
        <end position="308"/>
    </location>
</feature>
<dbReference type="Proteomes" id="UP001470230">
    <property type="component" value="Unassembled WGS sequence"/>
</dbReference>
<protein>
    <recommendedName>
        <fullName evidence="2">Serine aminopeptidase S33 domain-containing protein</fullName>
    </recommendedName>
</protein>
<organism evidence="3 4">
    <name type="scientific">Tritrichomonas musculus</name>
    <dbReference type="NCBI Taxonomy" id="1915356"/>
    <lineage>
        <taxon>Eukaryota</taxon>
        <taxon>Metamonada</taxon>
        <taxon>Parabasalia</taxon>
        <taxon>Tritrichomonadida</taxon>
        <taxon>Tritrichomonadidae</taxon>
        <taxon>Tritrichomonas</taxon>
    </lineage>
</organism>
<accession>A0ABR2JR48</accession>
<reference evidence="3 4" key="1">
    <citation type="submission" date="2024-04" db="EMBL/GenBank/DDBJ databases">
        <title>Tritrichomonas musculus Genome.</title>
        <authorList>
            <person name="Alves-Ferreira E."/>
            <person name="Grigg M."/>
            <person name="Lorenzi H."/>
            <person name="Galac M."/>
        </authorList>
    </citation>
    <scope>NUCLEOTIDE SEQUENCE [LARGE SCALE GENOMIC DNA]</scope>
    <source>
        <strain evidence="3 4">EAF2021</strain>
    </source>
</reference>
<proteinExistence type="predicted"/>
<sequence>MSTKADRNVIKKIVNLLVMPKEKFRPQKHFDKLGRITKVPTPSGEHIAIKLTNAKEPLPGNPVLLFAHGDGETIEDYYTYQSYFIKHGVSFCIMDHRGVGYGEGQYQTSGIRETEDCLTVIEYLKKNGFEKISFFGRSLGGICGIYLASRYPDLVCLALDSPVIDLTEYVIYFMGKAHHVSSEKVKKLFPLACEQIKEKTGIDFLSIEQPSEAAKKITQPIFVIHGKSDIHVPISNSEKLMELVQSEDKTFEPFNGTHNSFRYQPYIDLFLFILQHNGEQITEFADGDADDDEIIPSDDDEDGEENLA</sequence>
<dbReference type="PANTHER" id="PTHR43358">
    <property type="entry name" value="ALPHA/BETA-HYDROLASE"/>
    <property type="match status" value="1"/>
</dbReference>
<evidence type="ECO:0000313" key="4">
    <source>
        <dbReference type="Proteomes" id="UP001470230"/>
    </source>
</evidence>
<feature type="domain" description="Serine aminopeptidase S33" evidence="2">
    <location>
        <begin position="63"/>
        <end position="256"/>
    </location>
</feature>
<dbReference type="InterPro" id="IPR052920">
    <property type="entry name" value="DNA-binding_regulatory"/>
</dbReference>
<comment type="caution">
    <text evidence="3">The sequence shown here is derived from an EMBL/GenBank/DDBJ whole genome shotgun (WGS) entry which is preliminary data.</text>
</comment>
<keyword evidence="4" id="KW-1185">Reference proteome</keyword>
<evidence type="ECO:0000256" key="1">
    <source>
        <dbReference type="SAM" id="MobiDB-lite"/>
    </source>
</evidence>
<name>A0ABR2JR48_9EUKA</name>
<dbReference type="SUPFAM" id="SSF53474">
    <property type="entry name" value="alpha/beta-Hydrolases"/>
    <property type="match status" value="1"/>
</dbReference>
<evidence type="ECO:0000313" key="3">
    <source>
        <dbReference type="EMBL" id="KAK8881377.1"/>
    </source>
</evidence>
<dbReference type="Pfam" id="PF12146">
    <property type="entry name" value="Hydrolase_4"/>
    <property type="match status" value="1"/>
</dbReference>